<name>A0ABV8SIC3_9BACL</name>
<evidence type="ECO:0000313" key="1">
    <source>
        <dbReference type="EMBL" id="MFC4307303.1"/>
    </source>
</evidence>
<proteinExistence type="predicted"/>
<evidence type="ECO:0000313" key="2">
    <source>
        <dbReference type="Proteomes" id="UP001595755"/>
    </source>
</evidence>
<protein>
    <submittedName>
        <fullName evidence="1">Uncharacterized protein</fullName>
    </submittedName>
</protein>
<dbReference type="Proteomes" id="UP001595755">
    <property type="component" value="Unassembled WGS sequence"/>
</dbReference>
<comment type="caution">
    <text evidence="1">The sequence shown here is derived from an EMBL/GenBank/DDBJ whole genome shotgun (WGS) entry which is preliminary data.</text>
</comment>
<sequence length="165" mass="19597">MFEKKRHIHIDAEGWIDDFEDAQVCAVVTFPDSTRWLSNFYTAKCIESIRQDYRRTGSCLNGAYWCGSSPVIIVDKVSRERVEQVVDELIEKDEFRYLFEYFGEVEERERERYPSDFFRQEAFIDPSYVYRHANLLKQMLDRADDEVKATIRREGLGEAANREDI</sequence>
<dbReference type="EMBL" id="JBHSED010000074">
    <property type="protein sequence ID" value="MFC4307303.1"/>
    <property type="molecule type" value="Genomic_DNA"/>
</dbReference>
<keyword evidence="2" id="KW-1185">Reference proteome</keyword>
<accession>A0ABV8SIC3</accession>
<dbReference type="RefSeq" id="WP_204603037.1">
    <property type="nucleotide sequence ID" value="NZ_JBHSED010000074.1"/>
</dbReference>
<reference evidence="2" key="1">
    <citation type="journal article" date="2019" name="Int. J. Syst. Evol. Microbiol.">
        <title>The Global Catalogue of Microorganisms (GCM) 10K type strain sequencing project: providing services to taxonomists for standard genome sequencing and annotation.</title>
        <authorList>
            <consortium name="The Broad Institute Genomics Platform"/>
            <consortium name="The Broad Institute Genome Sequencing Center for Infectious Disease"/>
            <person name="Wu L."/>
            <person name="Ma J."/>
        </authorList>
    </citation>
    <scope>NUCLEOTIDE SEQUENCE [LARGE SCALE GENOMIC DNA]</scope>
    <source>
        <strain evidence="2">CGMCC 4.1641</strain>
    </source>
</reference>
<organism evidence="1 2">
    <name type="scientific">Cohnella boryungensis</name>
    <dbReference type="NCBI Taxonomy" id="768479"/>
    <lineage>
        <taxon>Bacteria</taxon>
        <taxon>Bacillati</taxon>
        <taxon>Bacillota</taxon>
        <taxon>Bacilli</taxon>
        <taxon>Bacillales</taxon>
        <taxon>Paenibacillaceae</taxon>
        <taxon>Cohnella</taxon>
    </lineage>
</organism>
<gene>
    <name evidence="1" type="ORF">ACFO1S_28150</name>
</gene>